<dbReference type="EMBL" id="JAUSUG010000001">
    <property type="protein sequence ID" value="MDQ0253146.1"/>
    <property type="molecule type" value="Genomic_DNA"/>
</dbReference>
<organism evidence="2 3">
    <name type="scientific">Evansella vedderi</name>
    <dbReference type="NCBI Taxonomy" id="38282"/>
    <lineage>
        <taxon>Bacteria</taxon>
        <taxon>Bacillati</taxon>
        <taxon>Bacillota</taxon>
        <taxon>Bacilli</taxon>
        <taxon>Bacillales</taxon>
        <taxon>Bacillaceae</taxon>
        <taxon>Evansella</taxon>
    </lineage>
</organism>
<evidence type="ECO:0000256" key="1">
    <source>
        <dbReference type="SAM" id="Phobius"/>
    </source>
</evidence>
<name>A0ABT9ZPH7_9BACI</name>
<feature type="transmembrane region" description="Helical" evidence="1">
    <location>
        <begin position="54"/>
        <end position="76"/>
    </location>
</feature>
<sequence length="105" mass="11401">MILQQYSSNEVSLLLLCFDTSSRFQRRSVNTQSFDTLAGLQLRTVNTPLNASGAIIGFGGIIVVLGVVVFAINLSVNVKAENKLNNLLGDSEMCGHLHLKIVKPQ</sequence>
<evidence type="ECO:0000313" key="3">
    <source>
        <dbReference type="Proteomes" id="UP001230005"/>
    </source>
</evidence>
<proteinExistence type="predicted"/>
<evidence type="ECO:0000313" key="2">
    <source>
        <dbReference type="EMBL" id="MDQ0253146.1"/>
    </source>
</evidence>
<comment type="caution">
    <text evidence="2">The sequence shown here is derived from an EMBL/GenBank/DDBJ whole genome shotgun (WGS) entry which is preliminary data.</text>
</comment>
<reference evidence="2 3" key="1">
    <citation type="submission" date="2023-07" db="EMBL/GenBank/DDBJ databases">
        <title>Genomic Encyclopedia of Type Strains, Phase IV (KMG-IV): sequencing the most valuable type-strain genomes for metagenomic binning, comparative biology and taxonomic classification.</title>
        <authorList>
            <person name="Goeker M."/>
        </authorList>
    </citation>
    <scope>NUCLEOTIDE SEQUENCE [LARGE SCALE GENOMIC DNA]</scope>
    <source>
        <strain evidence="2 3">DSM 9768</strain>
    </source>
</reference>
<accession>A0ABT9ZPH7</accession>
<keyword evidence="3" id="KW-1185">Reference proteome</keyword>
<keyword evidence="1" id="KW-1133">Transmembrane helix</keyword>
<dbReference type="Proteomes" id="UP001230005">
    <property type="component" value="Unassembled WGS sequence"/>
</dbReference>
<dbReference type="RefSeq" id="WP_307321369.1">
    <property type="nucleotide sequence ID" value="NZ_JAUSUG010000001.1"/>
</dbReference>
<keyword evidence="1" id="KW-0812">Transmembrane</keyword>
<gene>
    <name evidence="2" type="ORF">J2S74_000518</name>
</gene>
<keyword evidence="1" id="KW-0472">Membrane</keyword>
<protein>
    <submittedName>
        <fullName evidence="2">Uncharacterized protein</fullName>
    </submittedName>
</protein>